<dbReference type="Gene3D" id="3.40.190.10">
    <property type="entry name" value="Periplasmic binding protein-like II"/>
    <property type="match status" value="1"/>
</dbReference>
<gene>
    <name evidence="1" type="ORF">LH5_01951</name>
</gene>
<dbReference type="PANTHER" id="PTHR43649:SF12">
    <property type="entry name" value="DIACETYLCHITOBIOSE BINDING PROTEIN DASA"/>
    <property type="match status" value="1"/>
</dbReference>
<proteinExistence type="predicted"/>
<evidence type="ECO:0000313" key="2">
    <source>
        <dbReference type="Proteomes" id="UP000267945"/>
    </source>
</evidence>
<protein>
    <submittedName>
        <fullName evidence="1">Bacterial extracellular solute-binding protein</fullName>
    </submittedName>
</protein>
<sequence>MTKTKKNILYLSVLFLLITITALVRYKSWQEDHVLTVGIYTGSSWDVPNNHQYQAFDYAIKQFKKKHPHVQIKYENEIQKSDYRNWLSEKIVQGKAPDLMIVPDNLFNLLAHNGAFKDLSGFMAEDKISPDRFYSVALNSSNLNDHQYALPFQANPQFMVMNKDLLLRNKLAILPFNWSPAELKKLCHQLALIKSKDPDLGITSEYKWNNALLAYNYKLSKSKDNPIQLTNNAAIKGFNLIEYLQNVGHTRKVDSQLFDRGKVAFTPISLAKYRTYTSYPYYVTNEKSFTWSCLQMPHIKKAKATQVDISMFAISSKARNPKLAWKFLKTLCINKKVQQKAMEVNKGCSVLPQVVLNKKTQKILNQNSQGSLSTTKLNAIMNNGWNQPKFRNWGEVYSILDHSIINALDTNTLDKQIFYIQQQANSKLKN</sequence>
<dbReference type="AlphaFoldDB" id="A0A3Q8SRS7"/>
<reference evidence="1 2" key="1">
    <citation type="submission" date="2017-02" db="EMBL/GenBank/DDBJ databases">
        <title>Complete genome sequence of Lactobacillus helveticus.</title>
        <authorList>
            <person name="Kim J.F."/>
            <person name="Chung Y."/>
            <person name="Kwak M."/>
        </authorList>
    </citation>
    <scope>NUCLEOTIDE SEQUENCE [LARGE SCALE GENOMIC DNA]</scope>
    <source>
        <strain evidence="1 2">LH5</strain>
    </source>
</reference>
<dbReference type="GeneID" id="99758085"/>
<organism evidence="1 2">
    <name type="scientific">Lactobacillus helveticus</name>
    <name type="common">Lactobacillus suntoryeus</name>
    <dbReference type="NCBI Taxonomy" id="1587"/>
    <lineage>
        <taxon>Bacteria</taxon>
        <taxon>Bacillati</taxon>
        <taxon>Bacillota</taxon>
        <taxon>Bacilli</taxon>
        <taxon>Lactobacillales</taxon>
        <taxon>Lactobacillaceae</taxon>
        <taxon>Lactobacillus</taxon>
    </lineage>
</organism>
<dbReference type="EMBL" id="CP019581">
    <property type="protein sequence ID" value="AZK92177.1"/>
    <property type="molecule type" value="Genomic_DNA"/>
</dbReference>
<dbReference type="Proteomes" id="UP000267945">
    <property type="component" value="Chromosome"/>
</dbReference>
<dbReference type="RefSeq" id="WP_014918313.1">
    <property type="nucleotide sequence ID" value="NZ_CP019581.1"/>
</dbReference>
<dbReference type="PANTHER" id="PTHR43649">
    <property type="entry name" value="ARABINOSE-BINDING PROTEIN-RELATED"/>
    <property type="match status" value="1"/>
</dbReference>
<dbReference type="SUPFAM" id="SSF53850">
    <property type="entry name" value="Periplasmic binding protein-like II"/>
    <property type="match status" value="1"/>
</dbReference>
<dbReference type="InterPro" id="IPR050490">
    <property type="entry name" value="Bact_solute-bd_prot1"/>
</dbReference>
<accession>A0A3Q8SRS7</accession>
<name>A0A3Q8SRS7_LACHE</name>
<dbReference type="Pfam" id="PF13416">
    <property type="entry name" value="SBP_bac_8"/>
    <property type="match status" value="1"/>
</dbReference>
<dbReference type="InterPro" id="IPR006059">
    <property type="entry name" value="SBP"/>
</dbReference>
<evidence type="ECO:0000313" key="1">
    <source>
        <dbReference type="EMBL" id="AZK92177.1"/>
    </source>
</evidence>